<keyword evidence="2" id="KW-0812">Transmembrane</keyword>
<dbReference type="InterPro" id="IPR044845">
    <property type="entry name" value="HPAT/SRGT1-like"/>
</dbReference>
<keyword evidence="2" id="KW-1133">Transmembrane helix</keyword>
<dbReference type="GO" id="GO:0016757">
    <property type="term" value="F:glycosyltransferase activity"/>
    <property type="evidence" value="ECO:0007669"/>
    <property type="project" value="InterPro"/>
</dbReference>
<sequence length="613" mass="69550">MTTSSNHHHHRVPSFHLLLLSILAMTAILTWLGTHWIFYYASDQPHQAASILKVYLEESKQQLAIEKLSGDDKLAQDSSTTSTSSSATKEASLTLPTKKKSQAIQPPKLLRGKVQPTEQPNRKEEQPKQAASSQEEPQKQLLEEEEDHSVQFHFIISTQCSSYQLWETLTTFHSAEAVHQCGQFTWIVSGCLPDHEHDKGKGKGGANSDNLSSSFIRKRVHEHFPPEFHETDCSRLHPNLHFTPDFSDMSVYGGPYANGKKRRIFTNPNNGKTVPSNYGNHYYFNNKPNGLLHWATAQQDNQDVDEAIVLIDPDFLFLARFHLARPDMSVVGHSKKKDKPFTQDKDLVYKGKPAAASYGLGAQWLDFNRTHICGADSPCVKTTQQEVHKHYSAGPPYVIHRADVLPLATKWAALVPATYDEYPLLYAEMYAYSMAAAHLQLPHHLINGLFTGCMVGWPNPKRWDNATWEAAERKVIEQSAQNYRVQLEQELVSAAKKKQPIRSHESATSCFVKHHSSILPPMLHYCRRYMIPTSAEMKRVDPKVTYRFFAKRRMEHNTVLDCNDNNYFYPFDSTKDQETIEGGHADWNALAVCAIARTVNFARHRGCERLAAS</sequence>
<proteinExistence type="predicted"/>
<keyword evidence="2" id="KW-0472">Membrane</keyword>
<name>A0A9N8EHM5_9STRA</name>
<dbReference type="PANTHER" id="PTHR31485:SF7">
    <property type="entry name" value="PEPTIDYL SERINE ALPHA-GALACTOSYLTRANSFERASE"/>
    <property type="match status" value="1"/>
</dbReference>
<feature type="transmembrane region" description="Helical" evidence="2">
    <location>
        <begin position="17"/>
        <end position="41"/>
    </location>
</feature>
<evidence type="ECO:0000256" key="2">
    <source>
        <dbReference type="SAM" id="Phobius"/>
    </source>
</evidence>
<dbReference type="OrthoDB" id="2015991at2759"/>
<keyword evidence="4" id="KW-1185">Reference proteome</keyword>
<reference evidence="3" key="1">
    <citation type="submission" date="2020-06" db="EMBL/GenBank/DDBJ databases">
        <authorList>
            <consortium name="Plant Systems Biology data submission"/>
        </authorList>
    </citation>
    <scope>NUCLEOTIDE SEQUENCE</scope>
    <source>
        <strain evidence="3">D6</strain>
    </source>
</reference>
<protein>
    <submittedName>
        <fullName evidence="3">Uncharacterized protein</fullName>
    </submittedName>
</protein>
<gene>
    <name evidence="3" type="ORF">SEMRO_950_G223780.1</name>
</gene>
<organism evidence="3 4">
    <name type="scientific">Seminavis robusta</name>
    <dbReference type="NCBI Taxonomy" id="568900"/>
    <lineage>
        <taxon>Eukaryota</taxon>
        <taxon>Sar</taxon>
        <taxon>Stramenopiles</taxon>
        <taxon>Ochrophyta</taxon>
        <taxon>Bacillariophyta</taxon>
        <taxon>Bacillariophyceae</taxon>
        <taxon>Bacillariophycidae</taxon>
        <taxon>Naviculales</taxon>
        <taxon>Naviculaceae</taxon>
        <taxon>Seminavis</taxon>
    </lineage>
</organism>
<dbReference type="AlphaFoldDB" id="A0A9N8EHM5"/>
<evidence type="ECO:0000313" key="4">
    <source>
        <dbReference type="Proteomes" id="UP001153069"/>
    </source>
</evidence>
<dbReference type="Proteomes" id="UP001153069">
    <property type="component" value="Unassembled WGS sequence"/>
</dbReference>
<accession>A0A9N8EHM5</accession>
<dbReference type="EMBL" id="CAICTM010000948">
    <property type="protein sequence ID" value="CAB9518630.1"/>
    <property type="molecule type" value="Genomic_DNA"/>
</dbReference>
<evidence type="ECO:0000256" key="1">
    <source>
        <dbReference type="SAM" id="MobiDB-lite"/>
    </source>
</evidence>
<evidence type="ECO:0000313" key="3">
    <source>
        <dbReference type="EMBL" id="CAB9518630.1"/>
    </source>
</evidence>
<feature type="region of interest" description="Disordered" evidence="1">
    <location>
        <begin position="70"/>
        <end position="145"/>
    </location>
</feature>
<comment type="caution">
    <text evidence="3">The sequence shown here is derived from an EMBL/GenBank/DDBJ whole genome shotgun (WGS) entry which is preliminary data.</text>
</comment>
<dbReference type="PANTHER" id="PTHR31485">
    <property type="entry name" value="PEPTIDYL SERINE ALPHA-GALACTOSYLTRANSFERASE"/>
    <property type="match status" value="1"/>
</dbReference>